<keyword evidence="2" id="KW-0479">Metal-binding</keyword>
<dbReference type="Pfam" id="PF00355">
    <property type="entry name" value="Rieske"/>
    <property type="match status" value="1"/>
</dbReference>
<dbReference type="GO" id="GO:0016491">
    <property type="term" value="F:oxidoreductase activity"/>
    <property type="evidence" value="ECO:0007669"/>
    <property type="project" value="UniProtKB-KW"/>
</dbReference>
<dbReference type="InterPro" id="IPR050584">
    <property type="entry name" value="Cholesterol_7-desaturase"/>
</dbReference>
<dbReference type="PANTHER" id="PTHR21266:SF60">
    <property type="entry name" value="3-KETOSTEROID-9-ALPHA-MONOOXYGENASE, OXYGENASE COMPONENT"/>
    <property type="match status" value="1"/>
</dbReference>
<dbReference type="Proteomes" id="UP000477782">
    <property type="component" value="Unassembled WGS sequence"/>
</dbReference>
<organism evidence="7 8">
    <name type="scientific">Tabrizicola oligotrophica</name>
    <dbReference type="NCBI Taxonomy" id="2710650"/>
    <lineage>
        <taxon>Bacteria</taxon>
        <taxon>Pseudomonadati</taxon>
        <taxon>Pseudomonadota</taxon>
        <taxon>Alphaproteobacteria</taxon>
        <taxon>Rhodobacterales</taxon>
        <taxon>Paracoccaceae</taxon>
        <taxon>Tabrizicola</taxon>
    </lineage>
</organism>
<dbReference type="PROSITE" id="PS51296">
    <property type="entry name" value="RIESKE"/>
    <property type="match status" value="1"/>
</dbReference>
<dbReference type="GO" id="GO:0051537">
    <property type="term" value="F:2 iron, 2 sulfur cluster binding"/>
    <property type="evidence" value="ECO:0007669"/>
    <property type="project" value="UniProtKB-KW"/>
</dbReference>
<sequence>MRRMWWPVARSVDLDQPQPALLLGERLVVWRTASGQAVVQSRRCPHRGGDMTQGKVHGEALACPYHGWQFGAQGGCTHVPSLDDQAKRPAKARLDAYPVREQWGHVWTVLDGPGLDFYHVPVWEGVALDWMAGTPLDSTTGVAVAIENFRDVAHFPFVHEATMGPSPHVVEPLQVKRNGLMITMDRHLDAGTGEWAGDGDCEMHYHCAAPGLATITYDYGAKGRRVVAGFPSPMEYDHVMIFWGVANERGFKGSSLEQNCVLEEAVYREDLPIAGALEPREVDWDGAYEEHSVPADLFTLNYRRAFGDFVALAEKAEERA</sequence>
<protein>
    <submittedName>
        <fullName evidence="7">Rieske 2Fe-2S domain-containing protein</fullName>
    </submittedName>
</protein>
<dbReference type="Gene3D" id="2.102.10.10">
    <property type="entry name" value="Rieske [2Fe-2S] iron-sulphur domain"/>
    <property type="match status" value="1"/>
</dbReference>
<evidence type="ECO:0000313" key="8">
    <source>
        <dbReference type="Proteomes" id="UP000477782"/>
    </source>
</evidence>
<dbReference type="SUPFAM" id="SSF55961">
    <property type="entry name" value="Bet v1-like"/>
    <property type="match status" value="1"/>
</dbReference>
<accession>A0A6M0QY74</accession>
<gene>
    <name evidence="7" type="ORF">G4Z14_15600</name>
</gene>
<comment type="caution">
    <text evidence="7">The sequence shown here is derived from an EMBL/GenBank/DDBJ whole genome shotgun (WGS) entry which is preliminary data.</text>
</comment>
<dbReference type="InterPro" id="IPR036922">
    <property type="entry name" value="Rieske_2Fe-2S_sf"/>
</dbReference>
<dbReference type="GO" id="GO:0046872">
    <property type="term" value="F:metal ion binding"/>
    <property type="evidence" value="ECO:0007669"/>
    <property type="project" value="UniProtKB-KW"/>
</dbReference>
<evidence type="ECO:0000256" key="4">
    <source>
        <dbReference type="ARBA" id="ARBA00023004"/>
    </source>
</evidence>
<dbReference type="SUPFAM" id="SSF50022">
    <property type="entry name" value="ISP domain"/>
    <property type="match status" value="1"/>
</dbReference>
<evidence type="ECO:0000256" key="5">
    <source>
        <dbReference type="ARBA" id="ARBA00023014"/>
    </source>
</evidence>
<dbReference type="Pfam" id="PF19112">
    <property type="entry name" value="VanA_C"/>
    <property type="match status" value="1"/>
</dbReference>
<dbReference type="EMBL" id="JAAIVJ010000012">
    <property type="protein sequence ID" value="NEY91723.1"/>
    <property type="molecule type" value="Genomic_DNA"/>
</dbReference>
<reference evidence="7 8" key="1">
    <citation type="submission" date="2020-02" db="EMBL/GenBank/DDBJ databases">
        <authorList>
            <person name="Chen W.-M."/>
        </authorList>
    </citation>
    <scope>NUCLEOTIDE SEQUENCE [LARGE SCALE GENOMIC DNA]</scope>
    <source>
        <strain evidence="7 8">KMS-5</strain>
    </source>
</reference>
<evidence type="ECO:0000259" key="6">
    <source>
        <dbReference type="PROSITE" id="PS51296"/>
    </source>
</evidence>
<name>A0A6M0QY74_9RHOB</name>
<evidence type="ECO:0000313" key="7">
    <source>
        <dbReference type="EMBL" id="NEY91723.1"/>
    </source>
</evidence>
<keyword evidence="4" id="KW-0408">Iron</keyword>
<evidence type="ECO:0000256" key="1">
    <source>
        <dbReference type="ARBA" id="ARBA00022714"/>
    </source>
</evidence>
<dbReference type="PANTHER" id="PTHR21266">
    <property type="entry name" value="IRON-SULFUR DOMAIN CONTAINING PROTEIN"/>
    <property type="match status" value="1"/>
</dbReference>
<keyword evidence="1" id="KW-0001">2Fe-2S</keyword>
<dbReference type="InterPro" id="IPR017941">
    <property type="entry name" value="Rieske_2Fe-2S"/>
</dbReference>
<proteinExistence type="predicted"/>
<keyword evidence="3" id="KW-0560">Oxidoreductase</keyword>
<dbReference type="Gene3D" id="3.90.380.10">
    <property type="entry name" value="Naphthalene 1,2-dioxygenase Alpha Subunit, Chain A, domain 1"/>
    <property type="match status" value="1"/>
</dbReference>
<dbReference type="AlphaFoldDB" id="A0A6M0QY74"/>
<feature type="domain" description="Rieske" evidence="6">
    <location>
        <begin position="5"/>
        <end position="108"/>
    </location>
</feature>
<evidence type="ECO:0000256" key="3">
    <source>
        <dbReference type="ARBA" id="ARBA00023002"/>
    </source>
</evidence>
<dbReference type="InterPro" id="IPR044043">
    <property type="entry name" value="VanA_C_cat"/>
</dbReference>
<evidence type="ECO:0000256" key="2">
    <source>
        <dbReference type="ARBA" id="ARBA00022723"/>
    </source>
</evidence>
<keyword evidence="8" id="KW-1185">Reference proteome</keyword>
<keyword evidence="5" id="KW-0411">Iron-sulfur</keyword>